<organism evidence="1 2">
    <name type="scientific">Kalanchoe fedtschenkoi</name>
    <name type="common">Lavender scallops</name>
    <name type="synonym">South American air plant</name>
    <dbReference type="NCBI Taxonomy" id="63787"/>
    <lineage>
        <taxon>Eukaryota</taxon>
        <taxon>Viridiplantae</taxon>
        <taxon>Streptophyta</taxon>
        <taxon>Embryophyta</taxon>
        <taxon>Tracheophyta</taxon>
        <taxon>Spermatophyta</taxon>
        <taxon>Magnoliopsida</taxon>
        <taxon>eudicotyledons</taxon>
        <taxon>Gunneridae</taxon>
        <taxon>Pentapetalae</taxon>
        <taxon>Saxifragales</taxon>
        <taxon>Crassulaceae</taxon>
        <taxon>Kalanchoe</taxon>
    </lineage>
</organism>
<accession>A0A7N0UUL8</accession>
<evidence type="ECO:0000313" key="2">
    <source>
        <dbReference type="Proteomes" id="UP000594263"/>
    </source>
</evidence>
<dbReference type="Proteomes" id="UP000594263">
    <property type="component" value="Unplaced"/>
</dbReference>
<evidence type="ECO:0000313" key="1">
    <source>
        <dbReference type="EnsemblPlants" id="Kaladp0087s0106.1.v1.1.CDS.1"/>
    </source>
</evidence>
<keyword evidence="2" id="KW-1185">Reference proteome</keyword>
<dbReference type="AlphaFoldDB" id="A0A7N0UUL8"/>
<dbReference type="Gramene" id="Kaladp0087s0106.1.v1.1">
    <property type="protein sequence ID" value="Kaladp0087s0106.1.v1.1.CDS.1"/>
    <property type="gene ID" value="Kaladp0087s0106.v1.1"/>
</dbReference>
<protein>
    <submittedName>
        <fullName evidence="1">Uncharacterized protein</fullName>
    </submittedName>
</protein>
<name>A0A7N0UUL8_KALFE</name>
<reference evidence="1" key="1">
    <citation type="submission" date="2021-01" db="UniProtKB">
        <authorList>
            <consortium name="EnsemblPlants"/>
        </authorList>
    </citation>
    <scope>IDENTIFICATION</scope>
</reference>
<sequence>MEKPHKTDSASPTGVRGIWGRRTAAARVSDRLRRARTRGAAHDCFVHQFYEASVVWWLASRIRQENRS</sequence>
<dbReference type="EnsemblPlants" id="Kaladp0087s0106.1.v1.1">
    <property type="protein sequence ID" value="Kaladp0087s0106.1.v1.1.CDS.1"/>
    <property type="gene ID" value="Kaladp0087s0106.v1.1"/>
</dbReference>
<proteinExistence type="predicted"/>